<comment type="cofactor">
    <cofactor evidence="1">
        <name>a metal cation</name>
        <dbReference type="ChEBI" id="CHEBI:25213"/>
    </cofactor>
</comment>
<dbReference type="UniPathway" id="UPA00051">
    <property type="reaction ID" value="UER00465"/>
</dbReference>
<dbReference type="InterPro" id="IPR045865">
    <property type="entry name" value="ACT-like_dom_sf"/>
</dbReference>
<comment type="similarity">
    <text evidence="4 19">Belongs to the homoserine dehydrogenase family.</text>
</comment>
<dbReference type="GO" id="GO:0004412">
    <property type="term" value="F:homoserine dehydrogenase activity"/>
    <property type="evidence" value="ECO:0007669"/>
    <property type="project" value="UniProtKB-EC"/>
</dbReference>
<comment type="pathway">
    <text evidence="2 18">Amino-acid biosynthesis; L-threonine biosynthesis; L-threonine from L-aspartate: step 3/5.</text>
</comment>
<dbReference type="GO" id="GO:0009088">
    <property type="term" value="P:threonine biosynthetic process"/>
    <property type="evidence" value="ECO:0007669"/>
    <property type="project" value="UniProtKB-UniPathway"/>
</dbReference>
<dbReference type="EMBL" id="FMYW01000019">
    <property type="protein sequence ID" value="SDC74439.1"/>
    <property type="molecule type" value="Genomic_DNA"/>
</dbReference>
<feature type="active site" description="Proton donor" evidence="16">
    <location>
        <position position="207"/>
    </location>
</feature>
<dbReference type="InterPro" id="IPR001342">
    <property type="entry name" value="HDH_cat"/>
</dbReference>
<dbReference type="EC" id="1.1.1.3" evidence="5 18"/>
<gene>
    <name evidence="21" type="ORF">SAMN04487864_11922</name>
</gene>
<dbReference type="SUPFAM" id="SSF55347">
    <property type="entry name" value="Glyceraldehyde-3-phosphate dehydrogenase-like, C-terminal domain"/>
    <property type="match status" value="1"/>
</dbReference>
<evidence type="ECO:0000256" key="3">
    <source>
        <dbReference type="ARBA" id="ARBA00005062"/>
    </source>
</evidence>
<dbReference type="SUPFAM" id="SSF55021">
    <property type="entry name" value="ACT-like"/>
    <property type="match status" value="1"/>
</dbReference>
<dbReference type="Pfam" id="PF00742">
    <property type="entry name" value="Homoserine_dh"/>
    <property type="match status" value="1"/>
</dbReference>
<evidence type="ECO:0000256" key="16">
    <source>
        <dbReference type="PIRSR" id="PIRSR000098-1"/>
    </source>
</evidence>
<sequence>MGKTVKIGLLGCGTVGGGVIIVLNENRDDIARKAGCTIEVKTVLVRDKANLKPEIKKYNVGYTDNLDDILNDPEIDIVVELIGRVHPAKEYIEAALKHGKHVVTANKDVLAEYGKALFTLAEENHVDFQFEGAVGGGIPIIRPLRSCLAANKISSIMGIVNGTTNYMLTRMTEAGLSYENALAEAQAKGYAESDPTADVEGIDAARKITVLASLAFNTALTLKDVHIEGIDNVDACDISYARDLGYVVKLLGVAKNDPENGITANVYPVMLPKNHPLASVNDVYNAIYVNGDAVGDAMFMGRGAGRLPTASAVCGDIIDTARNICNNCCGRIKGNLFEEKKMCPPEKEMAPCYFRLLVNDRPGVLAAIASTLAAQQMSIASVIQKNVLENGLAELIIITYKVSRLSLELSMRTLQVLPVVKKVCSVLRVEDPNL</sequence>
<evidence type="ECO:0000259" key="20">
    <source>
        <dbReference type="PROSITE" id="PS51671"/>
    </source>
</evidence>
<dbReference type="Pfam" id="PF03447">
    <property type="entry name" value="NAD_binding_3"/>
    <property type="match status" value="1"/>
</dbReference>
<keyword evidence="10 17" id="KW-0521">NADP</keyword>
<dbReference type="PANTHER" id="PTHR43331:SF1">
    <property type="entry name" value="HOMOSERINE DEHYDROGENASE"/>
    <property type="match status" value="1"/>
</dbReference>
<dbReference type="NCBIfam" id="NF004976">
    <property type="entry name" value="PRK06349.1"/>
    <property type="match status" value="1"/>
</dbReference>
<keyword evidence="12" id="KW-0520">NAD</keyword>
<dbReference type="GO" id="GO:0046872">
    <property type="term" value="F:metal ion binding"/>
    <property type="evidence" value="ECO:0007669"/>
    <property type="project" value="UniProtKB-KW"/>
</dbReference>
<dbReference type="PROSITE" id="PS51671">
    <property type="entry name" value="ACT"/>
    <property type="match status" value="1"/>
</dbReference>
<evidence type="ECO:0000313" key="22">
    <source>
        <dbReference type="Proteomes" id="UP000198943"/>
    </source>
</evidence>
<feature type="binding site" evidence="17">
    <location>
        <position position="107"/>
    </location>
    <ligand>
        <name>NADPH</name>
        <dbReference type="ChEBI" id="CHEBI:57783"/>
    </ligand>
</feature>
<dbReference type="Pfam" id="PF01842">
    <property type="entry name" value="ACT"/>
    <property type="match status" value="1"/>
</dbReference>
<dbReference type="Gene3D" id="3.30.360.10">
    <property type="entry name" value="Dihydrodipicolinate Reductase, domain 2"/>
    <property type="match status" value="1"/>
</dbReference>
<dbReference type="Proteomes" id="UP000198943">
    <property type="component" value="Unassembled WGS sequence"/>
</dbReference>
<proteinExistence type="inferred from homology"/>
<dbReference type="InterPro" id="IPR036291">
    <property type="entry name" value="NAD(P)-bd_dom_sf"/>
</dbReference>
<dbReference type="OrthoDB" id="9808167at2"/>
<comment type="catalytic activity">
    <reaction evidence="15">
        <text>L-homoserine + NADP(+) = L-aspartate 4-semialdehyde + NADPH + H(+)</text>
        <dbReference type="Rhea" id="RHEA:15761"/>
        <dbReference type="ChEBI" id="CHEBI:15378"/>
        <dbReference type="ChEBI" id="CHEBI:57476"/>
        <dbReference type="ChEBI" id="CHEBI:57783"/>
        <dbReference type="ChEBI" id="CHEBI:58349"/>
        <dbReference type="ChEBI" id="CHEBI:537519"/>
        <dbReference type="EC" id="1.1.1.3"/>
    </reaction>
    <physiologicalReaction direction="right-to-left" evidence="15">
        <dbReference type="Rhea" id="RHEA:15763"/>
    </physiologicalReaction>
</comment>
<keyword evidence="7 18" id="KW-0028">Amino-acid biosynthesis</keyword>
<evidence type="ECO:0000256" key="1">
    <source>
        <dbReference type="ARBA" id="ARBA00001920"/>
    </source>
</evidence>
<dbReference type="UniPathway" id="UPA00050">
    <property type="reaction ID" value="UER00063"/>
</dbReference>
<protein>
    <recommendedName>
        <fullName evidence="6 18">Homoserine dehydrogenase</fullName>
        <ecNumber evidence="5 18">1.1.1.3</ecNumber>
    </recommendedName>
</protein>
<evidence type="ECO:0000256" key="4">
    <source>
        <dbReference type="ARBA" id="ARBA00006753"/>
    </source>
</evidence>
<dbReference type="InterPro" id="IPR016204">
    <property type="entry name" value="HDH"/>
</dbReference>
<dbReference type="SUPFAM" id="SSF51735">
    <property type="entry name" value="NAD(P)-binding Rossmann-fold domains"/>
    <property type="match status" value="1"/>
</dbReference>
<keyword evidence="14 18" id="KW-0486">Methionine biosynthesis</keyword>
<keyword evidence="8 18" id="KW-0791">Threonine biosynthesis</keyword>
<dbReference type="RefSeq" id="WP_093731121.1">
    <property type="nucleotide sequence ID" value="NZ_FMYW01000019.1"/>
</dbReference>
<evidence type="ECO:0000256" key="7">
    <source>
        <dbReference type="ARBA" id="ARBA00022605"/>
    </source>
</evidence>
<keyword evidence="11 18" id="KW-0560">Oxidoreductase</keyword>
<evidence type="ECO:0000256" key="2">
    <source>
        <dbReference type="ARBA" id="ARBA00005056"/>
    </source>
</evidence>
<evidence type="ECO:0000256" key="14">
    <source>
        <dbReference type="ARBA" id="ARBA00023167"/>
    </source>
</evidence>
<evidence type="ECO:0000256" key="12">
    <source>
        <dbReference type="ARBA" id="ARBA00023027"/>
    </source>
</evidence>
<dbReference type="Gene3D" id="3.30.70.260">
    <property type="match status" value="1"/>
</dbReference>
<dbReference type="AlphaFoldDB" id="A0A1G6P304"/>
<dbReference type="PIRSF" id="PIRSF000098">
    <property type="entry name" value="Homoser_dehydrog"/>
    <property type="match status" value="1"/>
</dbReference>
<dbReference type="InterPro" id="IPR002912">
    <property type="entry name" value="ACT_dom"/>
</dbReference>
<evidence type="ECO:0000256" key="13">
    <source>
        <dbReference type="ARBA" id="ARBA00023053"/>
    </source>
</evidence>
<evidence type="ECO:0000256" key="6">
    <source>
        <dbReference type="ARBA" id="ARBA00013376"/>
    </source>
</evidence>
<evidence type="ECO:0000256" key="5">
    <source>
        <dbReference type="ARBA" id="ARBA00013213"/>
    </source>
</evidence>
<comment type="pathway">
    <text evidence="3 18">Amino-acid biosynthesis; L-methionine biosynthesis via de novo pathway; L-homoserine from L-aspartate: step 3/3.</text>
</comment>
<name>A0A1G6P304_9FIRM</name>
<evidence type="ECO:0000256" key="18">
    <source>
        <dbReference type="RuleBase" id="RU000579"/>
    </source>
</evidence>
<dbReference type="InterPro" id="IPR019811">
    <property type="entry name" value="HDH_CS"/>
</dbReference>
<keyword evidence="9" id="KW-0479">Metal-binding</keyword>
<reference evidence="22" key="1">
    <citation type="submission" date="2016-10" db="EMBL/GenBank/DDBJ databases">
        <authorList>
            <person name="Varghese N."/>
            <person name="Submissions S."/>
        </authorList>
    </citation>
    <scope>NUCLEOTIDE SEQUENCE [LARGE SCALE GENOMIC DNA]</scope>
    <source>
        <strain evidence="22">DSM 11005</strain>
    </source>
</reference>
<evidence type="ECO:0000256" key="15">
    <source>
        <dbReference type="ARBA" id="ARBA00048841"/>
    </source>
</evidence>
<organism evidence="21 22">
    <name type="scientific">Succiniclasticum ruminis</name>
    <dbReference type="NCBI Taxonomy" id="40841"/>
    <lineage>
        <taxon>Bacteria</taxon>
        <taxon>Bacillati</taxon>
        <taxon>Bacillota</taxon>
        <taxon>Negativicutes</taxon>
        <taxon>Acidaminococcales</taxon>
        <taxon>Acidaminococcaceae</taxon>
        <taxon>Succiniclasticum</taxon>
    </lineage>
</organism>
<dbReference type="GO" id="GO:0050661">
    <property type="term" value="F:NADP binding"/>
    <property type="evidence" value="ECO:0007669"/>
    <property type="project" value="InterPro"/>
</dbReference>
<dbReference type="InterPro" id="IPR005106">
    <property type="entry name" value="Asp/hSer_DH_NAD-bd"/>
</dbReference>
<dbReference type="Gene3D" id="3.40.50.720">
    <property type="entry name" value="NAD(P)-binding Rossmann-like Domain"/>
    <property type="match status" value="1"/>
</dbReference>
<evidence type="ECO:0000313" key="21">
    <source>
        <dbReference type="EMBL" id="SDC74439.1"/>
    </source>
</evidence>
<keyword evidence="13" id="KW-0915">Sodium</keyword>
<feature type="domain" description="ACT" evidence="20">
    <location>
        <begin position="353"/>
        <end position="434"/>
    </location>
</feature>
<dbReference type="GO" id="GO:0009086">
    <property type="term" value="P:methionine biosynthetic process"/>
    <property type="evidence" value="ECO:0007669"/>
    <property type="project" value="UniProtKB-KW"/>
</dbReference>
<dbReference type="FunFam" id="3.30.360.10:FF:000005">
    <property type="entry name" value="Homoserine dehydrogenase"/>
    <property type="match status" value="1"/>
</dbReference>
<evidence type="ECO:0000256" key="10">
    <source>
        <dbReference type="ARBA" id="ARBA00022857"/>
    </source>
</evidence>
<dbReference type="FunFam" id="3.40.50.720:FF:000062">
    <property type="entry name" value="Homoserine dehydrogenase"/>
    <property type="match status" value="1"/>
</dbReference>
<dbReference type="PANTHER" id="PTHR43331">
    <property type="entry name" value="HOMOSERINE DEHYDROGENASE"/>
    <property type="match status" value="1"/>
</dbReference>
<dbReference type="PROSITE" id="PS01042">
    <property type="entry name" value="HOMOSER_DHGENASE"/>
    <property type="match status" value="1"/>
</dbReference>
<evidence type="ECO:0000256" key="8">
    <source>
        <dbReference type="ARBA" id="ARBA00022697"/>
    </source>
</evidence>
<accession>A0A1G6P304</accession>
<evidence type="ECO:0000256" key="9">
    <source>
        <dbReference type="ARBA" id="ARBA00022723"/>
    </source>
</evidence>
<keyword evidence="22" id="KW-1185">Reference proteome</keyword>
<feature type="binding site" evidence="17">
    <location>
        <position position="192"/>
    </location>
    <ligand>
        <name>L-homoserine</name>
        <dbReference type="ChEBI" id="CHEBI:57476"/>
    </ligand>
</feature>
<evidence type="ECO:0000256" key="11">
    <source>
        <dbReference type="ARBA" id="ARBA00023002"/>
    </source>
</evidence>
<feature type="binding site" evidence="17">
    <location>
        <begin position="10"/>
        <end position="17"/>
    </location>
    <ligand>
        <name>NADP(+)</name>
        <dbReference type="ChEBI" id="CHEBI:58349"/>
    </ligand>
</feature>
<dbReference type="CDD" id="cd04881">
    <property type="entry name" value="ACT_HSDH-Hom"/>
    <property type="match status" value="1"/>
</dbReference>
<evidence type="ECO:0000256" key="17">
    <source>
        <dbReference type="PIRSR" id="PIRSR000098-2"/>
    </source>
</evidence>
<evidence type="ECO:0000256" key="19">
    <source>
        <dbReference type="RuleBase" id="RU004171"/>
    </source>
</evidence>